<protein>
    <submittedName>
        <fullName evidence="4">DUF2062</fullName>
    </submittedName>
</protein>
<dbReference type="PANTHER" id="PTHR40547">
    <property type="entry name" value="SLL0298 PROTEIN"/>
    <property type="match status" value="1"/>
</dbReference>
<dbReference type="PANTHER" id="PTHR40547:SF1">
    <property type="entry name" value="SLL0298 PROTEIN"/>
    <property type="match status" value="1"/>
</dbReference>
<evidence type="ECO:0000313" key="5">
    <source>
        <dbReference type="Proteomes" id="UP000663722"/>
    </source>
</evidence>
<feature type="region of interest" description="Disordered" evidence="1">
    <location>
        <begin position="173"/>
        <end position="200"/>
    </location>
</feature>
<reference evidence="4" key="1">
    <citation type="journal article" date="2021" name="Microb. Physiol.">
        <title>Proteogenomic Insights into the Physiology of Marine, Sulfate-Reducing, Filamentous Desulfonema limicola and Desulfonema magnum.</title>
        <authorList>
            <person name="Schnaars V."/>
            <person name="Wohlbrand L."/>
            <person name="Scheve S."/>
            <person name="Hinrichs C."/>
            <person name="Reinhardt R."/>
            <person name="Rabus R."/>
        </authorList>
    </citation>
    <scope>NUCLEOTIDE SEQUENCE</scope>
    <source>
        <strain evidence="4">4be13</strain>
    </source>
</reference>
<feature type="domain" description="DUF2062" evidence="3">
    <location>
        <begin position="18"/>
        <end position="159"/>
    </location>
</feature>
<keyword evidence="2" id="KW-0812">Transmembrane</keyword>
<evidence type="ECO:0000259" key="3">
    <source>
        <dbReference type="Pfam" id="PF09835"/>
    </source>
</evidence>
<dbReference type="InterPro" id="IPR018639">
    <property type="entry name" value="DUF2062"/>
</dbReference>
<keyword evidence="5" id="KW-1185">Reference proteome</keyword>
<evidence type="ECO:0000256" key="2">
    <source>
        <dbReference type="SAM" id="Phobius"/>
    </source>
</evidence>
<feature type="transmembrane region" description="Helical" evidence="2">
    <location>
        <begin position="127"/>
        <end position="149"/>
    </location>
</feature>
<dbReference type="Pfam" id="PF09835">
    <property type="entry name" value="DUF2062"/>
    <property type="match status" value="1"/>
</dbReference>
<dbReference type="Proteomes" id="UP000663722">
    <property type="component" value="Chromosome"/>
</dbReference>
<keyword evidence="2" id="KW-1133">Transmembrane helix</keyword>
<proteinExistence type="predicted"/>
<feature type="compositionally biased region" description="Basic residues" evidence="1">
    <location>
        <begin position="188"/>
        <end position="200"/>
    </location>
</feature>
<keyword evidence="2" id="KW-0472">Membrane</keyword>
<sequence length="200" mass="22444">MEKKNEHIGNQKSKFHTALKKTYDRLVKIRGQPREIALGFALGIFIGMSPSIGFQTPIAIFFASLLKWNKISAAVGVWISNPLTAPVIYGITYIIGATLLGINNTSKLSDDFQPAAIFAMLSKGPEIIWAMIIGGVIIGLPLAVMAYYFCYSAVQKYQEDIKRKLAKQKAKLAKQKQKLAKKREERKQKKKKKKKKDKVT</sequence>
<name>A0A975BPB5_9BACT</name>
<feature type="transmembrane region" description="Helical" evidence="2">
    <location>
        <begin position="83"/>
        <end position="102"/>
    </location>
</feature>
<feature type="transmembrane region" description="Helical" evidence="2">
    <location>
        <begin position="36"/>
        <end position="63"/>
    </location>
</feature>
<evidence type="ECO:0000313" key="4">
    <source>
        <dbReference type="EMBL" id="QTA89168.1"/>
    </source>
</evidence>
<evidence type="ECO:0000256" key="1">
    <source>
        <dbReference type="SAM" id="MobiDB-lite"/>
    </source>
</evidence>
<gene>
    <name evidence="4" type="ORF">dnm_052180</name>
</gene>
<organism evidence="4 5">
    <name type="scientific">Desulfonema magnum</name>
    <dbReference type="NCBI Taxonomy" id="45655"/>
    <lineage>
        <taxon>Bacteria</taxon>
        <taxon>Pseudomonadati</taxon>
        <taxon>Thermodesulfobacteriota</taxon>
        <taxon>Desulfobacteria</taxon>
        <taxon>Desulfobacterales</taxon>
        <taxon>Desulfococcaceae</taxon>
        <taxon>Desulfonema</taxon>
    </lineage>
</organism>
<dbReference type="RefSeq" id="WP_207677920.1">
    <property type="nucleotide sequence ID" value="NZ_CP061800.1"/>
</dbReference>
<dbReference type="EMBL" id="CP061800">
    <property type="protein sequence ID" value="QTA89168.1"/>
    <property type="molecule type" value="Genomic_DNA"/>
</dbReference>
<accession>A0A975BPB5</accession>
<dbReference type="KEGG" id="dmm:dnm_052180"/>
<dbReference type="AlphaFoldDB" id="A0A975BPB5"/>